<feature type="coiled-coil region" evidence="1">
    <location>
        <begin position="419"/>
        <end position="460"/>
    </location>
</feature>
<gene>
    <name evidence="3" type="ORF">E2626_00525</name>
</gene>
<organism evidence="3 4">
    <name type="scientific">Jeotgalibacillus salarius</name>
    <dbReference type="NCBI Taxonomy" id="546023"/>
    <lineage>
        <taxon>Bacteria</taxon>
        <taxon>Bacillati</taxon>
        <taxon>Bacillota</taxon>
        <taxon>Bacilli</taxon>
        <taxon>Bacillales</taxon>
        <taxon>Caryophanaceae</taxon>
        <taxon>Jeotgalibacillus</taxon>
    </lineage>
</organism>
<sequence length="630" mass="73875">MRFHINKLILWFNNGKIRELEFENNKVNIITGESGTGKSEIISIIDYCFFSSKPNITEERINENVKWYGIKYNINDKNYTVARGAIQDRVVSKEYFFSPRGGIPRNPKSNIEEKDLKVIIDKEFSITENTVFPYGGKKISLGSKISPRYFFMFNTQSGDVISHSEVFFDNQNDDKYREALERIFDLAIGIESERNIGMREKVKKLDQEVNALTKKLNLIDKELNVFNDNLIDLFQLAKKYNLIGYTEIDQNSILPKLKEIVENYKEENIDYNLDKVNKLKSKKNSLIRKIRNLKRFKSEYENYKNIEKNNLDSLKPIEVIKKNYYNFLDLPDLNLLIKNLSEEFEQINENIKGKPPLNFNISKKIKEYEEQLESINDQITEVPLNSKQTKNEIDKIMFIGEMKAKLSLYEKQWDDSEDRQIIEALLKDKKEMKNELEESIVDYTERRESILNLLDELIQNYLDQSSAALGIYSGYRSNFIYKGKRLSLRKPKSIHPSKVGSSSNHLFLHLCFFFGLHELIIRQGSPYVPQWIILDQPSRPYFGEDNSEQKKSWNEIVNSDRNKITIAMTVINNFITYVNKELNTDFQIIVLEHIPKSIWVDAELENFYLVDSEFNGGNALIRFDTEGNPY</sequence>
<dbReference type="AlphaFoldDB" id="A0A4Y8LSA9"/>
<comment type="caution">
    <text evidence="3">The sequence shown here is derived from an EMBL/GenBank/DDBJ whole genome shotgun (WGS) entry which is preliminary data.</text>
</comment>
<feature type="domain" description="Rad50/SbcC-type AAA" evidence="2">
    <location>
        <begin position="18"/>
        <end position="223"/>
    </location>
</feature>
<keyword evidence="4" id="KW-1185">Reference proteome</keyword>
<evidence type="ECO:0000313" key="3">
    <source>
        <dbReference type="EMBL" id="TFE03845.1"/>
    </source>
</evidence>
<evidence type="ECO:0000256" key="1">
    <source>
        <dbReference type="SAM" id="Coils"/>
    </source>
</evidence>
<dbReference type="RefSeq" id="WP_134378544.1">
    <property type="nucleotide sequence ID" value="NZ_SORX01000001.1"/>
</dbReference>
<dbReference type="Proteomes" id="UP000297776">
    <property type="component" value="Unassembled WGS sequence"/>
</dbReference>
<protein>
    <submittedName>
        <fullName evidence="3">DUF3732 domain-containing protein</fullName>
    </submittedName>
</protein>
<dbReference type="Pfam" id="PF12532">
    <property type="entry name" value="DUF3732"/>
    <property type="match status" value="1"/>
</dbReference>
<reference evidence="3 4" key="1">
    <citation type="submission" date="2019-03" db="EMBL/GenBank/DDBJ databases">
        <authorList>
            <person name="Yang Y."/>
        </authorList>
    </citation>
    <scope>NUCLEOTIDE SEQUENCE [LARGE SCALE GENOMIC DNA]</scope>
    <source>
        <strain evidence="3 4">ASL-1</strain>
    </source>
</reference>
<dbReference type="GO" id="GO:0006302">
    <property type="term" value="P:double-strand break repair"/>
    <property type="evidence" value="ECO:0007669"/>
    <property type="project" value="InterPro"/>
</dbReference>
<dbReference type="SUPFAM" id="SSF52540">
    <property type="entry name" value="P-loop containing nucleoside triphosphate hydrolases"/>
    <property type="match status" value="1"/>
</dbReference>
<dbReference type="InterPro" id="IPR022205">
    <property type="entry name" value="DUF3732"/>
</dbReference>
<proteinExistence type="predicted"/>
<evidence type="ECO:0000313" key="4">
    <source>
        <dbReference type="Proteomes" id="UP000297776"/>
    </source>
</evidence>
<feature type="coiled-coil region" evidence="1">
    <location>
        <begin position="195"/>
        <end position="222"/>
    </location>
</feature>
<feature type="coiled-coil region" evidence="1">
    <location>
        <begin position="330"/>
        <end position="378"/>
    </location>
</feature>
<accession>A0A4Y8LSA9</accession>
<dbReference type="OrthoDB" id="103556at2"/>
<keyword evidence="1" id="KW-0175">Coiled coil</keyword>
<dbReference type="InterPro" id="IPR027417">
    <property type="entry name" value="P-loop_NTPase"/>
</dbReference>
<dbReference type="EMBL" id="SORX01000001">
    <property type="protein sequence ID" value="TFE03845.1"/>
    <property type="molecule type" value="Genomic_DNA"/>
</dbReference>
<dbReference type="GO" id="GO:0016887">
    <property type="term" value="F:ATP hydrolysis activity"/>
    <property type="evidence" value="ECO:0007669"/>
    <property type="project" value="InterPro"/>
</dbReference>
<dbReference type="InterPro" id="IPR038729">
    <property type="entry name" value="Rad50/SbcC_AAA"/>
</dbReference>
<dbReference type="Gene3D" id="3.40.50.300">
    <property type="entry name" value="P-loop containing nucleotide triphosphate hydrolases"/>
    <property type="match status" value="1"/>
</dbReference>
<evidence type="ECO:0000259" key="2">
    <source>
        <dbReference type="Pfam" id="PF13476"/>
    </source>
</evidence>
<dbReference type="Pfam" id="PF13476">
    <property type="entry name" value="AAA_23"/>
    <property type="match status" value="1"/>
</dbReference>
<name>A0A4Y8LSA9_9BACL</name>